<dbReference type="Proteomes" id="UP000274483">
    <property type="component" value="Chromosome"/>
</dbReference>
<evidence type="ECO:0000313" key="2">
    <source>
        <dbReference type="EMBL" id="AZI67575.1"/>
    </source>
</evidence>
<evidence type="ECO:0000256" key="1">
    <source>
        <dbReference type="SAM" id="SignalP"/>
    </source>
</evidence>
<organism evidence="2 3">
    <name type="scientific">Kaistella daneshvariae</name>
    <dbReference type="NCBI Taxonomy" id="2487074"/>
    <lineage>
        <taxon>Bacteria</taxon>
        <taxon>Pseudomonadati</taxon>
        <taxon>Bacteroidota</taxon>
        <taxon>Flavobacteriia</taxon>
        <taxon>Flavobacteriales</taxon>
        <taxon>Weeksellaceae</taxon>
        <taxon>Chryseobacterium group</taxon>
        <taxon>Kaistella</taxon>
    </lineage>
</organism>
<keyword evidence="3" id="KW-1185">Reference proteome</keyword>
<protein>
    <submittedName>
        <fullName evidence="2">Uncharacterized protein</fullName>
    </submittedName>
</protein>
<gene>
    <name evidence="2" type="ORF">EIB71_07825</name>
</gene>
<dbReference type="RefSeq" id="WP_124757972.1">
    <property type="nucleotide sequence ID" value="NZ_CBCRWA010000001.1"/>
</dbReference>
<evidence type="ECO:0000313" key="3">
    <source>
        <dbReference type="Proteomes" id="UP000274483"/>
    </source>
</evidence>
<accession>A0ABN5T2C8</accession>
<proteinExistence type="predicted"/>
<feature type="chain" id="PRO_5045588438" evidence="1">
    <location>
        <begin position="25"/>
        <end position="114"/>
    </location>
</feature>
<sequence>MKHLKLLALLSLLLTSCVSTKVSSANNYDYKVLKAKSNYIIETNDGKKIQAFQFLQENETSLLGLQNDKEIEIEKNTIEKVSKISAGKTVALVVGGFAVAVIAPAYINNKPVGL</sequence>
<name>A0ABN5T2C8_9FLAO</name>
<dbReference type="PROSITE" id="PS51257">
    <property type="entry name" value="PROKAR_LIPOPROTEIN"/>
    <property type="match status" value="1"/>
</dbReference>
<dbReference type="EMBL" id="CP034158">
    <property type="protein sequence ID" value="AZI67575.1"/>
    <property type="molecule type" value="Genomic_DNA"/>
</dbReference>
<reference evidence="2 3" key="1">
    <citation type="submission" date="2018-11" db="EMBL/GenBank/DDBJ databases">
        <title>Proposal to divide the Flavobacteriaceae and reorganize its genera based on Amino Acid Identity values calculated from whole genome sequences.</title>
        <authorList>
            <person name="Nicholson A.C."/>
            <person name="Gulvik C.A."/>
            <person name="Whitney A.M."/>
            <person name="Humrighouse B.W."/>
            <person name="Bell M."/>
            <person name="Holmes B."/>
            <person name="Steigerwalt A.G."/>
            <person name="Villarma A."/>
            <person name="Sheth M."/>
            <person name="Batra D."/>
            <person name="Pryor J."/>
            <person name="Bernardet J.-F."/>
            <person name="Hugo C."/>
            <person name="Kampfer P."/>
            <person name="Newman J.D."/>
            <person name="McQuiston J.R."/>
        </authorList>
    </citation>
    <scope>NUCLEOTIDE SEQUENCE [LARGE SCALE GENOMIC DNA]</scope>
    <source>
        <strain evidence="2 3">H3001</strain>
    </source>
</reference>
<keyword evidence="1" id="KW-0732">Signal</keyword>
<feature type="signal peptide" evidence="1">
    <location>
        <begin position="1"/>
        <end position="24"/>
    </location>
</feature>